<feature type="domain" description="C2H2-type" evidence="7">
    <location>
        <begin position="550"/>
        <end position="574"/>
    </location>
</feature>
<dbReference type="PROSITE" id="PS00028">
    <property type="entry name" value="ZINC_FINGER_C2H2_1"/>
    <property type="match status" value="8"/>
</dbReference>
<evidence type="ECO:0000256" key="2">
    <source>
        <dbReference type="ARBA" id="ARBA00022737"/>
    </source>
</evidence>
<feature type="compositionally biased region" description="Polar residues" evidence="6">
    <location>
        <begin position="214"/>
        <end position="231"/>
    </location>
</feature>
<dbReference type="FunFam" id="3.30.160.60:FF:001397">
    <property type="entry name" value="Datilografo, isoform A"/>
    <property type="match status" value="1"/>
</dbReference>
<evidence type="ECO:0000256" key="1">
    <source>
        <dbReference type="ARBA" id="ARBA00022723"/>
    </source>
</evidence>
<keyword evidence="4" id="KW-0862">Zinc</keyword>
<sequence>MAPKEETNENGNATDGMTTEEKMVDVSTIQEDISSAGKHCNSIVNHSEVPVTEVFDEDLDVTSTVENHAVCRKVSKDVELDASKDEKEDYGTHIENLTNKEENSNLKTLDVNECGEVEKGDHDMMDESMCSKENSVTMSLCVSVADGAVLPPDLWHAAVKKEPVNVWIVQVSDGDFSPDSKVSSPLQIVFPWEHSWSWDSQLDPVSSDEDEPPTYTTLQTVNWDDTTSCHSGQLRDASHEGAGSSGFSDDEEMSSVTGENFNLLGSDSGLQTSSSDGDLRMLHQSGGVGIPEDSWSEDANTFALTELRLGSDADSRCSIDTDRQTEAPSSLPASGAREHFSCPLCQKTFTDQLNFKYHKRTHKDRKLFTCDLCNQKFAREKTLERHRLTHSVPVQPPVLECPACSETFEQRTQLRIHMRAVHRDERTEGVDASGTRNSGPFTCEICRKTFAHATRLKHHQAAHYERQYNCHICSVTLATKHSLRRHLYIHSGEKPFGCDICGKAFAFELYLRNHMKKHLAFKFHDCAFCPQQFCSRRELKAHLQVHRGQYHCQVCKENFRSKHKLQEHMQSHET</sequence>
<dbReference type="PROSITE" id="PS50157">
    <property type="entry name" value="ZINC_FINGER_C2H2_2"/>
    <property type="match status" value="8"/>
</dbReference>
<feature type="domain" description="C2H2-type" evidence="7">
    <location>
        <begin position="340"/>
        <end position="367"/>
    </location>
</feature>
<dbReference type="SUPFAM" id="SSF57667">
    <property type="entry name" value="beta-beta-alpha zinc fingers"/>
    <property type="match status" value="4"/>
</dbReference>
<evidence type="ECO:0000313" key="8">
    <source>
        <dbReference type="EMBL" id="KAK7874370.1"/>
    </source>
</evidence>
<feature type="domain" description="C2H2-type" evidence="7">
    <location>
        <begin position="399"/>
        <end position="427"/>
    </location>
</feature>
<dbReference type="InterPro" id="IPR013087">
    <property type="entry name" value="Znf_C2H2_type"/>
</dbReference>
<dbReference type="EMBL" id="JAZDUA010000003">
    <property type="protein sequence ID" value="KAK7874370.1"/>
    <property type="molecule type" value="Genomic_DNA"/>
</dbReference>
<feature type="region of interest" description="Disordered" evidence="6">
    <location>
        <begin position="1"/>
        <end position="20"/>
    </location>
</feature>
<dbReference type="PANTHER" id="PTHR24379">
    <property type="entry name" value="KRAB AND ZINC FINGER DOMAIN-CONTAINING"/>
    <property type="match status" value="1"/>
</dbReference>
<keyword evidence="1" id="KW-0479">Metal-binding</keyword>
<name>A0AAN9W7P8_9ORTH</name>
<feature type="domain" description="C2H2-type" evidence="7">
    <location>
        <begin position="524"/>
        <end position="551"/>
    </location>
</feature>
<feature type="region of interest" description="Disordered" evidence="6">
    <location>
        <begin position="201"/>
        <end position="295"/>
    </location>
</feature>
<comment type="caution">
    <text evidence="8">The sequence shown here is derived from an EMBL/GenBank/DDBJ whole genome shotgun (WGS) entry which is preliminary data.</text>
</comment>
<dbReference type="SMART" id="SM00355">
    <property type="entry name" value="ZnF_C2H2"/>
    <property type="match status" value="8"/>
</dbReference>
<gene>
    <name evidence="8" type="ORF">R5R35_007832</name>
</gene>
<organism evidence="8 9">
    <name type="scientific">Gryllus longicercus</name>
    <dbReference type="NCBI Taxonomy" id="2509291"/>
    <lineage>
        <taxon>Eukaryota</taxon>
        <taxon>Metazoa</taxon>
        <taxon>Ecdysozoa</taxon>
        <taxon>Arthropoda</taxon>
        <taxon>Hexapoda</taxon>
        <taxon>Insecta</taxon>
        <taxon>Pterygota</taxon>
        <taxon>Neoptera</taxon>
        <taxon>Polyneoptera</taxon>
        <taxon>Orthoptera</taxon>
        <taxon>Ensifera</taxon>
        <taxon>Gryllidea</taxon>
        <taxon>Grylloidea</taxon>
        <taxon>Gryllidae</taxon>
        <taxon>Gryllinae</taxon>
        <taxon>Gryllus</taxon>
    </lineage>
</organism>
<evidence type="ECO:0000256" key="3">
    <source>
        <dbReference type="ARBA" id="ARBA00022771"/>
    </source>
</evidence>
<reference evidence="8 9" key="1">
    <citation type="submission" date="2024-03" db="EMBL/GenBank/DDBJ databases">
        <title>The genome assembly and annotation of the cricket Gryllus longicercus Weissman &amp; Gray.</title>
        <authorList>
            <person name="Szrajer S."/>
            <person name="Gray D."/>
            <person name="Ylla G."/>
        </authorList>
    </citation>
    <scope>NUCLEOTIDE SEQUENCE [LARGE SCALE GENOMIC DNA]</scope>
    <source>
        <strain evidence="8">DAG 2021-001</strain>
        <tissue evidence="8">Whole body minus gut</tissue>
    </source>
</reference>
<dbReference type="AlphaFoldDB" id="A0AAN9W7P8"/>
<feature type="domain" description="C2H2-type" evidence="7">
    <location>
        <begin position="441"/>
        <end position="468"/>
    </location>
</feature>
<dbReference type="GO" id="GO:0008270">
    <property type="term" value="F:zinc ion binding"/>
    <property type="evidence" value="ECO:0007669"/>
    <property type="project" value="UniProtKB-KW"/>
</dbReference>
<evidence type="ECO:0000259" key="7">
    <source>
        <dbReference type="PROSITE" id="PS50157"/>
    </source>
</evidence>
<dbReference type="PANTHER" id="PTHR24379:SF121">
    <property type="entry name" value="C2H2-TYPE DOMAIN-CONTAINING PROTEIN"/>
    <property type="match status" value="1"/>
</dbReference>
<dbReference type="Pfam" id="PF00096">
    <property type="entry name" value="zf-C2H2"/>
    <property type="match status" value="5"/>
</dbReference>
<feature type="compositionally biased region" description="Polar residues" evidence="6">
    <location>
        <begin position="254"/>
        <end position="276"/>
    </location>
</feature>
<evidence type="ECO:0000256" key="5">
    <source>
        <dbReference type="PROSITE-ProRule" id="PRU00042"/>
    </source>
</evidence>
<keyword evidence="9" id="KW-1185">Reference proteome</keyword>
<dbReference type="Pfam" id="PF12874">
    <property type="entry name" value="zf-met"/>
    <property type="match status" value="1"/>
</dbReference>
<evidence type="ECO:0000313" key="9">
    <source>
        <dbReference type="Proteomes" id="UP001378592"/>
    </source>
</evidence>
<proteinExistence type="predicted"/>
<feature type="domain" description="C2H2-type" evidence="7">
    <location>
        <begin position="468"/>
        <end position="495"/>
    </location>
</feature>
<feature type="domain" description="C2H2-type" evidence="7">
    <location>
        <begin position="496"/>
        <end position="523"/>
    </location>
</feature>
<dbReference type="Proteomes" id="UP001378592">
    <property type="component" value="Unassembled WGS sequence"/>
</dbReference>
<evidence type="ECO:0000256" key="6">
    <source>
        <dbReference type="SAM" id="MobiDB-lite"/>
    </source>
</evidence>
<keyword evidence="3 5" id="KW-0863">Zinc-finger</keyword>
<feature type="region of interest" description="Disordered" evidence="6">
    <location>
        <begin position="315"/>
        <end position="334"/>
    </location>
</feature>
<accession>A0AAN9W7P8</accession>
<protein>
    <recommendedName>
        <fullName evidence="7">C2H2-type domain-containing protein</fullName>
    </recommendedName>
</protein>
<evidence type="ECO:0000256" key="4">
    <source>
        <dbReference type="ARBA" id="ARBA00022833"/>
    </source>
</evidence>
<feature type="compositionally biased region" description="Basic and acidic residues" evidence="6">
    <location>
        <begin position="315"/>
        <end position="325"/>
    </location>
</feature>
<dbReference type="Gene3D" id="3.30.160.60">
    <property type="entry name" value="Classic Zinc Finger"/>
    <property type="match status" value="5"/>
</dbReference>
<dbReference type="InterPro" id="IPR036236">
    <property type="entry name" value="Znf_C2H2_sf"/>
</dbReference>
<keyword evidence="2" id="KW-0677">Repeat</keyword>
<feature type="domain" description="C2H2-type" evidence="7">
    <location>
        <begin position="368"/>
        <end position="391"/>
    </location>
</feature>